<proteinExistence type="predicted"/>
<reference evidence="2" key="1">
    <citation type="journal article" date="2015" name="Nat. Genet.">
        <title>The genome and transcriptome of the zoonotic hookworm Ancylostoma ceylanicum identify infection-specific gene families.</title>
        <authorList>
            <person name="Schwarz E.M."/>
            <person name="Hu Y."/>
            <person name="Antoshechkin I."/>
            <person name="Miller M.M."/>
            <person name="Sternberg P.W."/>
            <person name="Aroian R.V."/>
        </authorList>
    </citation>
    <scope>NUCLEOTIDE SEQUENCE</scope>
    <source>
        <strain evidence="2">HY135</strain>
    </source>
</reference>
<dbReference type="EMBL" id="JARK01001691">
    <property type="protein sequence ID" value="EYB82652.1"/>
    <property type="molecule type" value="Genomic_DNA"/>
</dbReference>
<evidence type="ECO:0000313" key="2">
    <source>
        <dbReference type="Proteomes" id="UP000024635"/>
    </source>
</evidence>
<name>A0A016RX38_9BILA</name>
<accession>A0A016RX38</accession>
<protein>
    <submittedName>
        <fullName evidence="1">Uncharacterized protein</fullName>
    </submittedName>
</protein>
<sequence length="72" mass="8561">MMSTNMSGLYWDSPTIASTEPQFREFCDGNFQQQQQQLRNKKKRCALEMKFPQMRCSMAFLLVHVSRIFESF</sequence>
<dbReference type="AlphaFoldDB" id="A0A016RX38"/>
<gene>
    <name evidence="1" type="primary">Acey_s0355.g3346</name>
    <name evidence="1" type="ORF">Y032_0355g3346</name>
</gene>
<comment type="caution">
    <text evidence="1">The sequence shown here is derived from an EMBL/GenBank/DDBJ whole genome shotgun (WGS) entry which is preliminary data.</text>
</comment>
<keyword evidence="2" id="KW-1185">Reference proteome</keyword>
<organism evidence="1 2">
    <name type="scientific">Ancylostoma ceylanicum</name>
    <dbReference type="NCBI Taxonomy" id="53326"/>
    <lineage>
        <taxon>Eukaryota</taxon>
        <taxon>Metazoa</taxon>
        <taxon>Ecdysozoa</taxon>
        <taxon>Nematoda</taxon>
        <taxon>Chromadorea</taxon>
        <taxon>Rhabditida</taxon>
        <taxon>Rhabditina</taxon>
        <taxon>Rhabditomorpha</taxon>
        <taxon>Strongyloidea</taxon>
        <taxon>Ancylostomatidae</taxon>
        <taxon>Ancylostomatinae</taxon>
        <taxon>Ancylostoma</taxon>
    </lineage>
</organism>
<evidence type="ECO:0000313" key="1">
    <source>
        <dbReference type="EMBL" id="EYB82652.1"/>
    </source>
</evidence>
<dbReference type="Proteomes" id="UP000024635">
    <property type="component" value="Unassembled WGS sequence"/>
</dbReference>